<dbReference type="EMBL" id="UYRU01061994">
    <property type="protein sequence ID" value="VDN15290.1"/>
    <property type="molecule type" value="Genomic_DNA"/>
</dbReference>
<feature type="coiled-coil region" evidence="1">
    <location>
        <begin position="32"/>
        <end position="62"/>
    </location>
</feature>
<evidence type="ECO:0000313" key="3">
    <source>
        <dbReference type="EMBL" id="VDN15290.1"/>
    </source>
</evidence>
<sequence length="77" mass="8781">MEPSPSPPPPVQTTAPRPGPPETAEARLTEFKRMLEENCERMSQEEAHLEDLLNRSRTIERDVSVFNSSEKTHLHTL</sequence>
<name>A0A3P7LPY7_DIBLA</name>
<evidence type="ECO:0000256" key="2">
    <source>
        <dbReference type="SAM" id="MobiDB-lite"/>
    </source>
</evidence>
<keyword evidence="1" id="KW-0175">Coiled coil</keyword>
<dbReference type="Proteomes" id="UP000281553">
    <property type="component" value="Unassembled WGS sequence"/>
</dbReference>
<dbReference type="AlphaFoldDB" id="A0A3P7LPY7"/>
<proteinExistence type="predicted"/>
<feature type="compositionally biased region" description="Pro residues" evidence="2">
    <location>
        <begin position="1"/>
        <end position="21"/>
    </location>
</feature>
<evidence type="ECO:0000313" key="4">
    <source>
        <dbReference type="Proteomes" id="UP000281553"/>
    </source>
</evidence>
<protein>
    <submittedName>
        <fullName evidence="3">Uncharacterized protein</fullName>
    </submittedName>
</protein>
<accession>A0A3P7LPY7</accession>
<evidence type="ECO:0000256" key="1">
    <source>
        <dbReference type="SAM" id="Coils"/>
    </source>
</evidence>
<reference evidence="3 4" key="1">
    <citation type="submission" date="2018-11" db="EMBL/GenBank/DDBJ databases">
        <authorList>
            <consortium name="Pathogen Informatics"/>
        </authorList>
    </citation>
    <scope>NUCLEOTIDE SEQUENCE [LARGE SCALE GENOMIC DNA]</scope>
</reference>
<organism evidence="3 4">
    <name type="scientific">Dibothriocephalus latus</name>
    <name type="common">Fish tapeworm</name>
    <name type="synonym">Diphyllobothrium latum</name>
    <dbReference type="NCBI Taxonomy" id="60516"/>
    <lineage>
        <taxon>Eukaryota</taxon>
        <taxon>Metazoa</taxon>
        <taxon>Spiralia</taxon>
        <taxon>Lophotrochozoa</taxon>
        <taxon>Platyhelminthes</taxon>
        <taxon>Cestoda</taxon>
        <taxon>Eucestoda</taxon>
        <taxon>Diphyllobothriidea</taxon>
        <taxon>Diphyllobothriidae</taxon>
        <taxon>Dibothriocephalus</taxon>
    </lineage>
</organism>
<keyword evidence="4" id="KW-1185">Reference proteome</keyword>
<gene>
    <name evidence="3" type="ORF">DILT_LOCUS11121</name>
</gene>
<feature type="region of interest" description="Disordered" evidence="2">
    <location>
        <begin position="1"/>
        <end position="23"/>
    </location>
</feature>